<feature type="region of interest" description="Disordered" evidence="1">
    <location>
        <begin position="161"/>
        <end position="215"/>
    </location>
</feature>
<dbReference type="GeneID" id="111088976"/>
<proteinExistence type="predicted"/>
<evidence type="ECO:0000313" key="6">
    <source>
        <dbReference type="RefSeq" id="XP_022256180.1"/>
    </source>
</evidence>
<evidence type="ECO:0000256" key="1">
    <source>
        <dbReference type="SAM" id="MobiDB-lite"/>
    </source>
</evidence>
<keyword evidence="2" id="KW-1133">Transmembrane helix</keyword>
<name>A0ABM1TJX3_LIMPO</name>
<dbReference type="Proteomes" id="UP000694941">
    <property type="component" value="Unplaced"/>
</dbReference>
<gene>
    <name evidence="5 6" type="primary">LOC111088976</name>
</gene>
<dbReference type="RefSeq" id="XP_022256179.1">
    <property type="nucleotide sequence ID" value="XM_022400471.1"/>
</dbReference>
<feature type="region of interest" description="Disordered" evidence="1">
    <location>
        <begin position="120"/>
        <end position="145"/>
    </location>
</feature>
<evidence type="ECO:0000256" key="3">
    <source>
        <dbReference type="SAM" id="SignalP"/>
    </source>
</evidence>
<evidence type="ECO:0000256" key="2">
    <source>
        <dbReference type="SAM" id="Phobius"/>
    </source>
</evidence>
<dbReference type="RefSeq" id="XP_022256180.1">
    <property type="nucleotide sequence ID" value="XM_022400472.1"/>
</dbReference>
<reference evidence="5 6" key="1">
    <citation type="submission" date="2025-05" db="UniProtKB">
        <authorList>
            <consortium name="RefSeq"/>
        </authorList>
    </citation>
    <scope>IDENTIFICATION</scope>
    <source>
        <tissue evidence="5 6">Muscle</tissue>
    </source>
</reference>
<evidence type="ECO:0000313" key="5">
    <source>
        <dbReference type="RefSeq" id="XP_022256179.1"/>
    </source>
</evidence>
<feature type="compositionally biased region" description="Polar residues" evidence="1">
    <location>
        <begin position="173"/>
        <end position="215"/>
    </location>
</feature>
<feature type="chain" id="PRO_5045023264" evidence="3">
    <location>
        <begin position="31"/>
        <end position="597"/>
    </location>
</feature>
<organism evidence="4 5">
    <name type="scientific">Limulus polyphemus</name>
    <name type="common">Atlantic horseshoe crab</name>
    <dbReference type="NCBI Taxonomy" id="6850"/>
    <lineage>
        <taxon>Eukaryota</taxon>
        <taxon>Metazoa</taxon>
        <taxon>Ecdysozoa</taxon>
        <taxon>Arthropoda</taxon>
        <taxon>Chelicerata</taxon>
        <taxon>Merostomata</taxon>
        <taxon>Xiphosura</taxon>
        <taxon>Limulidae</taxon>
        <taxon>Limulus</taxon>
    </lineage>
</organism>
<feature type="transmembrane region" description="Helical" evidence="2">
    <location>
        <begin position="499"/>
        <end position="522"/>
    </location>
</feature>
<protein>
    <submittedName>
        <fullName evidence="5 6">Uncharacterized protein LOC111088976</fullName>
    </submittedName>
</protein>
<feature type="signal peptide" evidence="3">
    <location>
        <begin position="1"/>
        <end position="30"/>
    </location>
</feature>
<keyword evidence="4" id="KW-1185">Reference proteome</keyword>
<keyword evidence="3" id="KW-0732">Signal</keyword>
<keyword evidence="2" id="KW-0472">Membrane</keyword>
<accession>A0ABM1TJX3</accession>
<evidence type="ECO:0000313" key="4">
    <source>
        <dbReference type="Proteomes" id="UP000694941"/>
    </source>
</evidence>
<keyword evidence="2" id="KW-0812">Transmembrane</keyword>
<feature type="region of interest" description="Disordered" evidence="1">
    <location>
        <begin position="299"/>
        <end position="321"/>
    </location>
</feature>
<sequence>MQTHSFGQKKPGLFLCVLAILFGIVHECACFPFQKVGSAHTVPISSVTGRLARWTSGNYFDDLSLTTEASSGGLHQQWLPSERFHVSDDEFLAFGLSDAIIPGHVSSTWPLNRRTVPTTSSSFQVRKPDGTETSSFKKFGGGRFSSRHHSQIMDFSQGLYEPSSSDPHHNYGAVTSVNGHFKSPPTSSGSSHVPSLNLNSDTTEKSISSSVDASTNHGAHQLTLDIIQSSSHDNNPSRMKGFISNSERGGYNERDLVEGTKISPTSKERKGAYSAWLSTYPTHSLDLQNNERDNIFKNPVPGTASEITDKPLVSKSSDNHTTVQTSKSNFTVVPVSETQKTHLDSEIDNSSIVGNFPTDYNTDIFKESSKVREATEDEHSTIPEGVLEKNVPYDFSNTTRDISPSVEKTSKDIIRPTYLPAAEQVTWIARLDNSSDTMDKEKSHQEKYPFLHKNPNFGLVNDQPALEQFGIGHAAASPPSFMSPVSEAQDSRQNALSSAAVAGIIIGIVSVAVLTGMTFLLLHHKDYCKAVNKMDSKCPPDSYIDNSLATSYMNNHIELPKESTEEMTSLDNDSFLNSLEAVTIQNYWADSSKSTKV</sequence>